<dbReference type="Proteomes" id="UP000077521">
    <property type="component" value="Unassembled WGS sequence"/>
</dbReference>
<feature type="compositionally biased region" description="Gly residues" evidence="2">
    <location>
        <begin position="288"/>
        <end position="305"/>
    </location>
</feature>
<sequence length="955" mass="104823">MSAPAAPIPPALAEHLRILERLPAADRATVEQAIRAQFEEDQEEAQAQAARAAEEEDERIQAEELAAEIESQRQQEALREQEAHVAAAKTLVDLVKSQESVAEPKGKHKQVLQDDDLENSLDLLVATPSQKIRDRIKACDYIDLWHLTAEGMAVATRAKLSGDTTFELGTDGSFKLKDSVTGFKADQDLTMASWVTAVAQYVRIMQAEGVSENIVQSMIRLNYVLTNHPDFARHAAAVRLWHQHQRRLWVLSGTLNPEGKRFNLGKPNPKHFDELRLRIMEERASPGSFGGQSGSNGSSSGGSGGKRPPPNDFPSSAPRSKAARTIFRCFVCFASDSGHPFRTCAAKSRVDGKEQHAIRGPGGRVVFADSLKPICIDYQLKGCSAACRTGELLRFSLLDRHSLSISGLRDGFRVGIPSFSSTLVQPNHTSARSQPGVISTIIQRELAAGRYHGPYTASQLQSTLGHFQNSPLGLVPKGAHDWRLIQDFSWPRSGSSINSFLSSNEWPTTWGAARDVVRTLLSLPSTAQAAVRDVADAFRILLLHSSQWPGTIVRGDDDLFYVDLCLGFGLAPATGVWGCVADAISDICRAHGLGPTLKWVDDFIFFSVPLASLDDVNATRAALSSTITGQQSRGGVTFFAGEDGAEHVEDYHFPLRNHAASTPDDLIASLSAITAVTAPLGVPWKREKDVDFSPSPTYIGFQWFISERCVGLPDKKRLKYVSSIETWQSSLSHSLQEAQQLLGQLQHASFVVPHGRKRLGSLRGFVSSMGSAVTWARHRAGKNVFKDLAWWAHALARPDLRRSFLDDDRFDNVYIACDASTSFGVGIFCDGEELSLPVRPGWATQGRDIAWLEAVAMEVALLVAIGRGISDCRLRILTDNTSVFFSERSGYSRNSAIMEVLARIRDLEAQHNLELVPILVPSAHNLADEPSRAHRPSLAQLRRPELPASIRAYFE</sequence>
<gene>
    <name evidence="3" type="ORF">A4X13_0g8170</name>
</gene>
<keyword evidence="4" id="KW-1185">Reference proteome</keyword>
<evidence type="ECO:0000313" key="4">
    <source>
        <dbReference type="Proteomes" id="UP000077521"/>
    </source>
</evidence>
<proteinExistence type="predicted"/>
<evidence type="ECO:0008006" key="5">
    <source>
        <dbReference type="Google" id="ProtNLM"/>
    </source>
</evidence>
<protein>
    <recommendedName>
        <fullName evidence="5">Reverse transcriptase domain-containing protein</fullName>
    </recommendedName>
</protein>
<dbReference type="EMBL" id="LWDF02001293">
    <property type="protein sequence ID" value="KAE8239508.1"/>
    <property type="molecule type" value="Genomic_DNA"/>
</dbReference>
<dbReference type="InterPro" id="IPR052055">
    <property type="entry name" value="Hepadnavirus_pol/RT"/>
</dbReference>
<dbReference type="PANTHER" id="PTHR33050:SF7">
    <property type="entry name" value="RIBONUCLEASE H"/>
    <property type="match status" value="1"/>
</dbReference>
<name>A0A8T8SH32_9BASI</name>
<dbReference type="AlphaFoldDB" id="A0A8T8SH32"/>
<evidence type="ECO:0000313" key="3">
    <source>
        <dbReference type="EMBL" id="KAE8239508.1"/>
    </source>
</evidence>
<evidence type="ECO:0000256" key="1">
    <source>
        <dbReference type="SAM" id="Coils"/>
    </source>
</evidence>
<reference evidence="3" key="2">
    <citation type="journal article" date="2019" name="IMA Fungus">
        <title>Genome sequencing and comparison of five Tilletia species to identify candidate genes for the detection of regulated species infecting wheat.</title>
        <authorList>
            <person name="Nguyen H.D.T."/>
            <person name="Sultana T."/>
            <person name="Kesanakurti P."/>
            <person name="Hambleton S."/>
        </authorList>
    </citation>
    <scope>NUCLEOTIDE SEQUENCE</scope>
    <source>
        <strain evidence="3">DAOMC 236416</strain>
    </source>
</reference>
<evidence type="ECO:0000256" key="2">
    <source>
        <dbReference type="SAM" id="MobiDB-lite"/>
    </source>
</evidence>
<accession>A0A8T8SH32</accession>
<feature type="coiled-coil region" evidence="1">
    <location>
        <begin position="35"/>
        <end position="82"/>
    </location>
</feature>
<keyword evidence="1" id="KW-0175">Coiled coil</keyword>
<organism evidence="3 4">
    <name type="scientific">Tilletia indica</name>
    <dbReference type="NCBI Taxonomy" id="43049"/>
    <lineage>
        <taxon>Eukaryota</taxon>
        <taxon>Fungi</taxon>
        <taxon>Dikarya</taxon>
        <taxon>Basidiomycota</taxon>
        <taxon>Ustilaginomycotina</taxon>
        <taxon>Exobasidiomycetes</taxon>
        <taxon>Tilletiales</taxon>
        <taxon>Tilletiaceae</taxon>
        <taxon>Tilletia</taxon>
    </lineage>
</organism>
<feature type="region of interest" description="Disordered" evidence="2">
    <location>
        <begin position="285"/>
        <end position="318"/>
    </location>
</feature>
<comment type="caution">
    <text evidence="3">The sequence shown here is derived from an EMBL/GenBank/DDBJ whole genome shotgun (WGS) entry which is preliminary data.</text>
</comment>
<dbReference type="PANTHER" id="PTHR33050">
    <property type="entry name" value="REVERSE TRANSCRIPTASE DOMAIN-CONTAINING PROTEIN"/>
    <property type="match status" value="1"/>
</dbReference>
<reference evidence="3" key="1">
    <citation type="submission" date="2016-04" db="EMBL/GenBank/DDBJ databases">
        <authorList>
            <person name="Nguyen H.D."/>
            <person name="Samba Siva P."/>
            <person name="Cullis J."/>
            <person name="Levesque C.A."/>
            <person name="Hambleton S."/>
        </authorList>
    </citation>
    <scope>NUCLEOTIDE SEQUENCE</scope>
    <source>
        <strain evidence="3">DAOMC 236416</strain>
    </source>
</reference>